<dbReference type="Gene3D" id="2.120.10.30">
    <property type="entry name" value="TolB, C-terminal domain"/>
    <property type="match status" value="1"/>
</dbReference>
<gene>
    <name evidence="3" type="ORF">ACFO3D_17390</name>
</gene>
<dbReference type="InterPro" id="IPR011042">
    <property type="entry name" value="6-blade_b-propeller_TolB-like"/>
</dbReference>
<dbReference type="PROSITE" id="PS51257">
    <property type="entry name" value="PROKAR_LIPOPROTEIN"/>
    <property type="match status" value="1"/>
</dbReference>
<sequence>MIPIRITLFFTLMSALPLISACSEQQQEDSFTTDIPAEETQKPVEVEYQVIAENLKVPWEIANEGDTFYISERPGTIITVEGDEQTRKPVNFSENLSSQPEAGLLGIALPQDFAETKTAYAYYSYKENDKFYQRVVEIKESGDSWEETKVLLDEIPGGRFHQGGRIAIGPDQKLYVTTGDATNPDSAQNLESLAGKILRMNLDGSIPEDNPFDKSYVYTYGHRNPQGLAWNSANELYATEHGSDSMDEINLITQANNYGWPEIRGDKTEHGMIPPVIHSGEISWAPSGMTYFKGSFYFASLGGEGLRRFNLESKKETLIVDDVGRVRDVHATSEGIYFVTNNTDGRGDPAVNDDRLLFVPASELAAD</sequence>
<comment type="caution">
    <text evidence="3">The sequence shown here is derived from an EMBL/GenBank/DDBJ whole genome shotgun (WGS) entry which is preliminary data.</text>
</comment>
<reference evidence="4" key="1">
    <citation type="journal article" date="2019" name="Int. J. Syst. Evol. Microbiol.">
        <title>The Global Catalogue of Microorganisms (GCM) 10K type strain sequencing project: providing services to taxonomists for standard genome sequencing and annotation.</title>
        <authorList>
            <consortium name="The Broad Institute Genomics Platform"/>
            <consortium name="The Broad Institute Genome Sequencing Center for Infectious Disease"/>
            <person name="Wu L."/>
            <person name="Ma J."/>
        </authorList>
    </citation>
    <scope>NUCLEOTIDE SEQUENCE [LARGE SCALE GENOMIC DNA]</scope>
    <source>
        <strain evidence="4">CGMCC 4.7426</strain>
    </source>
</reference>
<proteinExistence type="predicted"/>
<dbReference type="Pfam" id="PF07995">
    <property type="entry name" value="GSDH"/>
    <property type="match status" value="1"/>
</dbReference>
<evidence type="ECO:0000259" key="2">
    <source>
        <dbReference type="Pfam" id="PF07995"/>
    </source>
</evidence>
<dbReference type="InterPro" id="IPR012938">
    <property type="entry name" value="Glc/Sorbosone_DH"/>
</dbReference>
<feature type="domain" description="Glucose/Sorbosone dehydrogenase" evidence="2">
    <location>
        <begin position="55"/>
        <end position="346"/>
    </location>
</feature>
<organism evidence="3 4">
    <name type="scientific">Virgibacillus kekensis</name>
    <dbReference type="NCBI Taxonomy" id="202261"/>
    <lineage>
        <taxon>Bacteria</taxon>
        <taxon>Bacillati</taxon>
        <taxon>Bacillota</taxon>
        <taxon>Bacilli</taxon>
        <taxon>Bacillales</taxon>
        <taxon>Bacillaceae</taxon>
        <taxon>Virgibacillus</taxon>
    </lineage>
</organism>
<dbReference type="Proteomes" id="UP001595989">
    <property type="component" value="Unassembled WGS sequence"/>
</dbReference>
<dbReference type="InterPro" id="IPR011041">
    <property type="entry name" value="Quinoprot_gluc/sorb_DH_b-prop"/>
</dbReference>
<name>A0ABV9DND8_9BACI</name>
<feature type="chain" id="PRO_5046477811" evidence="1">
    <location>
        <begin position="21"/>
        <end position="367"/>
    </location>
</feature>
<evidence type="ECO:0000313" key="4">
    <source>
        <dbReference type="Proteomes" id="UP001595989"/>
    </source>
</evidence>
<protein>
    <submittedName>
        <fullName evidence="3">PQQ-dependent sugar dehydrogenase</fullName>
    </submittedName>
</protein>
<feature type="signal peptide" evidence="1">
    <location>
        <begin position="1"/>
        <end position="20"/>
    </location>
</feature>
<dbReference type="EMBL" id="JBHSFU010000014">
    <property type="protein sequence ID" value="MFC4559938.1"/>
    <property type="molecule type" value="Genomic_DNA"/>
</dbReference>
<dbReference type="PANTHER" id="PTHR19328">
    <property type="entry name" value="HEDGEHOG-INTERACTING PROTEIN"/>
    <property type="match status" value="1"/>
</dbReference>
<keyword evidence="1" id="KW-0732">Signal</keyword>
<dbReference type="PANTHER" id="PTHR19328:SF13">
    <property type="entry name" value="HIPL1 PROTEIN"/>
    <property type="match status" value="1"/>
</dbReference>
<dbReference type="SUPFAM" id="SSF50952">
    <property type="entry name" value="Soluble quinoprotein glucose dehydrogenase"/>
    <property type="match status" value="1"/>
</dbReference>
<keyword evidence="4" id="KW-1185">Reference proteome</keyword>
<dbReference type="RefSeq" id="WP_390299105.1">
    <property type="nucleotide sequence ID" value="NZ_JBHSFU010000014.1"/>
</dbReference>
<evidence type="ECO:0000313" key="3">
    <source>
        <dbReference type="EMBL" id="MFC4559938.1"/>
    </source>
</evidence>
<accession>A0ABV9DND8</accession>
<evidence type="ECO:0000256" key="1">
    <source>
        <dbReference type="SAM" id="SignalP"/>
    </source>
</evidence>